<dbReference type="GO" id="GO:0033353">
    <property type="term" value="P:S-adenosylmethionine cycle"/>
    <property type="evidence" value="ECO:0007669"/>
    <property type="project" value="TreeGrafter"/>
</dbReference>
<dbReference type="eggNOG" id="COG0499">
    <property type="taxonomic scope" value="Bacteria"/>
</dbReference>
<name>B8CLF2_SHEPW</name>
<evidence type="ECO:0000313" key="6">
    <source>
        <dbReference type="EMBL" id="ACJ28603.1"/>
    </source>
</evidence>
<evidence type="ECO:0000256" key="4">
    <source>
        <dbReference type="PIRSR" id="PIRSR001109-2"/>
    </source>
</evidence>
<dbReference type="SMART" id="SM00996">
    <property type="entry name" value="AdoHcyase"/>
    <property type="match status" value="1"/>
</dbReference>
<gene>
    <name evidence="6" type="ordered locus">swp_1841</name>
</gene>
<dbReference type="Pfam" id="PF05221">
    <property type="entry name" value="AdoHcyase"/>
    <property type="match status" value="1"/>
</dbReference>
<feature type="binding site" evidence="4">
    <location>
        <begin position="185"/>
        <end position="187"/>
    </location>
    <ligand>
        <name>NAD(+)</name>
        <dbReference type="ChEBI" id="CHEBI:57540"/>
    </ligand>
</feature>
<comment type="similarity">
    <text evidence="1">Belongs to the adenosylhomocysteinase family.</text>
</comment>
<evidence type="ECO:0000256" key="2">
    <source>
        <dbReference type="ARBA" id="ARBA00022563"/>
    </source>
</evidence>
<comment type="cofactor">
    <cofactor evidence="4">
        <name>NAD(+)</name>
        <dbReference type="ChEBI" id="CHEBI:57540"/>
    </cofactor>
    <text evidence="4">Binds 1 NAD(+) per subunit.</text>
</comment>
<feature type="binding site" evidence="4">
    <location>
        <position position="371"/>
    </location>
    <ligand>
        <name>NAD(+)</name>
        <dbReference type="ChEBI" id="CHEBI:57540"/>
    </ligand>
</feature>
<reference evidence="6 7" key="1">
    <citation type="journal article" date="2008" name="PLoS ONE">
        <title>Environmental adaptation: genomic analysis of the piezotolerant and psychrotolerant deep-sea iron reducing bacterium Shewanella piezotolerans WP3.</title>
        <authorList>
            <person name="Wang F."/>
            <person name="Wang J."/>
            <person name="Jian H."/>
            <person name="Zhang B."/>
            <person name="Li S."/>
            <person name="Wang F."/>
            <person name="Zeng X."/>
            <person name="Gao L."/>
            <person name="Bartlett D.H."/>
            <person name="Yu J."/>
            <person name="Hu S."/>
            <person name="Xiao X."/>
        </authorList>
    </citation>
    <scope>NUCLEOTIDE SEQUENCE [LARGE SCALE GENOMIC DNA]</scope>
    <source>
        <strain evidence="7">WP3 / JCM 13877</strain>
    </source>
</reference>
<dbReference type="InterPro" id="IPR042172">
    <property type="entry name" value="Adenosylhomocyst_ase-like_sf"/>
</dbReference>
<dbReference type="AlphaFoldDB" id="B8CLF2"/>
<evidence type="ECO:0000259" key="5">
    <source>
        <dbReference type="SMART" id="SM00997"/>
    </source>
</evidence>
<dbReference type="SMART" id="SM00997">
    <property type="entry name" value="AdoHcyase_NAD"/>
    <property type="match status" value="1"/>
</dbReference>
<feature type="binding site" evidence="4">
    <location>
        <begin position="325"/>
        <end position="327"/>
    </location>
    <ligand>
        <name>NAD(+)</name>
        <dbReference type="ChEBI" id="CHEBI:57540"/>
    </ligand>
</feature>
<keyword evidence="2" id="KW-0554">One-carbon metabolism</keyword>
<dbReference type="SUPFAM" id="SSF51735">
    <property type="entry name" value="NAD(P)-binding Rossmann-fold domains"/>
    <property type="match status" value="1"/>
</dbReference>
<dbReference type="PANTHER" id="PTHR23420">
    <property type="entry name" value="ADENOSYLHOMOCYSTEINASE"/>
    <property type="match status" value="1"/>
</dbReference>
<keyword evidence="6" id="KW-0378">Hydrolase</keyword>
<keyword evidence="3 4" id="KW-0520">NAD</keyword>
<dbReference type="Gene3D" id="3.40.50.1480">
    <property type="entry name" value="Adenosylhomocysteinase-like"/>
    <property type="match status" value="1"/>
</dbReference>
<feature type="binding site" evidence="4">
    <location>
        <begin position="248"/>
        <end position="253"/>
    </location>
    <ligand>
        <name>NAD(+)</name>
        <dbReference type="ChEBI" id="CHEBI:57540"/>
    </ligand>
</feature>
<evidence type="ECO:0000313" key="7">
    <source>
        <dbReference type="Proteomes" id="UP000000753"/>
    </source>
</evidence>
<dbReference type="InterPro" id="IPR015878">
    <property type="entry name" value="Ado_hCys_hydrolase_NAD-bd"/>
</dbReference>
<sequence length="430" mass="47610">MILFFLNSSCSNICRNSLTMSESLTEVPMTLSLDNYQVADLSLAPEGTKRIAWAKHHMPIMRSLIERLEKEQPFRGLTIGICLHVEAKTGVWLEALTKGGAKVVITGSPGSTQDETAAALVTDYGVHVFAKRDESFEEHIHYCKAVLQFNPDIISDNGADLHELIFTDPQFEHLQQHIIGATEETTTGANRLREDFKSNKWSTLIINDTMSKRIIENRFGVGSSVVDGIMRATNVMLHGKKVVVVGYGYCGSGTAQRLRGMGAHVTVVEINPLAKLEAHLEGFYTAQLADALPDADMVITITGRDDTLQQQHFELMRDKTIIANAGHFQREINVAALQKMSNKQQQIRPHVTAYDLGNKQLFLLSNANLVNLSAGDGNPIEIMDLGLALQTLSLERIALDAKSLTKTPQPVPYDIELKVAELSCEHWINH</sequence>
<dbReference type="Gene3D" id="3.40.50.720">
    <property type="entry name" value="NAD(P)-binding Rossmann-like Domain"/>
    <property type="match status" value="1"/>
</dbReference>
<feature type="domain" description="S-adenosyl-L-homocysteine hydrolase NAD binding" evidence="5">
    <location>
        <begin position="217"/>
        <end position="377"/>
    </location>
</feature>
<feature type="binding site" evidence="4">
    <location>
        <position position="269"/>
    </location>
    <ligand>
        <name>NAD(+)</name>
        <dbReference type="ChEBI" id="CHEBI:57540"/>
    </ligand>
</feature>
<accession>B8CLF2</accession>
<dbReference type="GO" id="GO:0004013">
    <property type="term" value="F:adenosylhomocysteinase activity"/>
    <property type="evidence" value="ECO:0007669"/>
    <property type="project" value="TreeGrafter"/>
</dbReference>
<evidence type="ECO:0000256" key="1">
    <source>
        <dbReference type="ARBA" id="ARBA00007122"/>
    </source>
</evidence>
<evidence type="ECO:0000256" key="3">
    <source>
        <dbReference type="ARBA" id="ARBA00023027"/>
    </source>
</evidence>
<protein>
    <submittedName>
        <fullName evidence="6">S-adenosylhomocysteine hydrolase</fullName>
    </submittedName>
</protein>
<dbReference type="PIRSF" id="PIRSF001109">
    <property type="entry name" value="Ad_hcy_hydrolase"/>
    <property type="match status" value="1"/>
</dbReference>
<dbReference type="STRING" id="225849.swp_1841"/>
<dbReference type="SUPFAM" id="SSF52283">
    <property type="entry name" value="Formate/glycerate dehydrogenase catalytic domain-like"/>
    <property type="match status" value="1"/>
</dbReference>
<organism evidence="6 7">
    <name type="scientific">Shewanella piezotolerans (strain WP3 / JCM 13877)</name>
    <dbReference type="NCBI Taxonomy" id="225849"/>
    <lineage>
        <taxon>Bacteria</taxon>
        <taxon>Pseudomonadati</taxon>
        <taxon>Pseudomonadota</taxon>
        <taxon>Gammaproteobacteria</taxon>
        <taxon>Alteromonadales</taxon>
        <taxon>Shewanellaceae</taxon>
        <taxon>Shewanella</taxon>
    </lineage>
</organism>
<dbReference type="KEGG" id="swp:swp_1841"/>
<dbReference type="PANTHER" id="PTHR23420:SF0">
    <property type="entry name" value="ADENOSYLHOMOCYSTEINASE"/>
    <property type="match status" value="1"/>
</dbReference>
<dbReference type="GO" id="GO:0005829">
    <property type="term" value="C:cytosol"/>
    <property type="evidence" value="ECO:0007669"/>
    <property type="project" value="TreeGrafter"/>
</dbReference>
<proteinExistence type="inferred from homology"/>
<dbReference type="NCBIfam" id="NF004005">
    <property type="entry name" value="PRK05476.2-3"/>
    <property type="match status" value="1"/>
</dbReference>
<dbReference type="InterPro" id="IPR000043">
    <property type="entry name" value="Adenosylhomocysteinase-like"/>
</dbReference>
<dbReference type="GO" id="GO:0006730">
    <property type="term" value="P:one-carbon metabolic process"/>
    <property type="evidence" value="ECO:0007669"/>
    <property type="project" value="UniProtKB-KW"/>
</dbReference>
<dbReference type="HOGENOM" id="CLU_025194_0_2_6"/>
<dbReference type="EMBL" id="CP000472">
    <property type="protein sequence ID" value="ACJ28603.1"/>
    <property type="molecule type" value="Genomic_DNA"/>
</dbReference>
<keyword evidence="7" id="KW-1185">Reference proteome</keyword>
<dbReference type="InterPro" id="IPR036291">
    <property type="entry name" value="NAD(P)-bd_dom_sf"/>
</dbReference>
<dbReference type="Proteomes" id="UP000000753">
    <property type="component" value="Chromosome"/>
</dbReference>
<dbReference type="Pfam" id="PF00670">
    <property type="entry name" value="AdoHcyase_NAD"/>
    <property type="match status" value="1"/>
</dbReference>